<protein>
    <recommendedName>
        <fullName evidence="3">J domain-containing protein</fullName>
    </recommendedName>
</protein>
<dbReference type="InterPro" id="IPR001623">
    <property type="entry name" value="DnaJ_domain"/>
</dbReference>
<dbReference type="SMART" id="SM00271">
    <property type="entry name" value="DnaJ"/>
    <property type="match status" value="1"/>
</dbReference>
<dbReference type="EMBL" id="RBRL01000191">
    <property type="protein sequence ID" value="RMQ88649.1"/>
    <property type="molecule type" value="Genomic_DNA"/>
</dbReference>
<evidence type="ECO:0000313" key="5">
    <source>
        <dbReference type="Proteomes" id="UP000277179"/>
    </source>
</evidence>
<name>A0A3M4QE16_9PSED</name>
<dbReference type="AlphaFoldDB" id="A0A3M4QE16"/>
<dbReference type="InterPro" id="IPR036869">
    <property type="entry name" value="J_dom_sf"/>
</dbReference>
<evidence type="ECO:0000256" key="1">
    <source>
        <dbReference type="ARBA" id="ARBA00023186"/>
    </source>
</evidence>
<accession>A0A3M4QE16</accession>
<proteinExistence type="predicted"/>
<feature type="region of interest" description="Disordered" evidence="2">
    <location>
        <begin position="236"/>
        <end position="262"/>
    </location>
</feature>
<dbReference type="CDD" id="cd06257">
    <property type="entry name" value="DnaJ"/>
    <property type="match status" value="1"/>
</dbReference>
<evidence type="ECO:0000256" key="2">
    <source>
        <dbReference type="SAM" id="MobiDB-lite"/>
    </source>
</evidence>
<comment type="caution">
    <text evidence="4">The sequence shown here is derived from an EMBL/GenBank/DDBJ whole genome shotgun (WGS) entry which is preliminary data.</text>
</comment>
<keyword evidence="1" id="KW-0143">Chaperone</keyword>
<dbReference type="Proteomes" id="UP000277179">
    <property type="component" value="Unassembled WGS sequence"/>
</dbReference>
<gene>
    <name evidence="4" type="ORF">ALP97_00530</name>
</gene>
<dbReference type="Gene3D" id="1.10.287.110">
    <property type="entry name" value="DnaJ domain"/>
    <property type="match status" value="1"/>
</dbReference>
<sequence length="262" mass="29627">MSCWNILGLPSDADTRTIKRQYAALLKKTRPDDDPEGFQRLREAYEEALNWIEWQREDDQPTVVEPVPTAVTVGTLQQQYQQALATGTGLMFEVTLLQRIVDTHDVSLDDRQWAFETFHWLTAWQRLELPGVLIEALEMHSKAALQKSLRLPLEQQDEAGFLAAYEARLREPWIDKTPHAQWLNTWLAKLLLDTRYWSPGVFEAVCAGQGWHGGSDHTCPPAIGRSCCGASKARSLSPGNASWRRSLPAPRSNAPPACCWHP</sequence>
<feature type="domain" description="J" evidence="3">
    <location>
        <begin position="2"/>
        <end position="62"/>
    </location>
</feature>
<evidence type="ECO:0000259" key="3">
    <source>
        <dbReference type="PROSITE" id="PS50076"/>
    </source>
</evidence>
<dbReference type="SUPFAM" id="SSF46565">
    <property type="entry name" value="Chaperone J-domain"/>
    <property type="match status" value="1"/>
</dbReference>
<dbReference type="RefSeq" id="WP_235593138.1">
    <property type="nucleotide sequence ID" value="NZ_RBRL01000191.1"/>
</dbReference>
<dbReference type="PROSITE" id="PS50076">
    <property type="entry name" value="DNAJ_2"/>
    <property type="match status" value="1"/>
</dbReference>
<organism evidence="4 5">
    <name type="scientific">Pseudomonas salomonii</name>
    <dbReference type="NCBI Taxonomy" id="191391"/>
    <lineage>
        <taxon>Bacteria</taxon>
        <taxon>Pseudomonadati</taxon>
        <taxon>Pseudomonadota</taxon>
        <taxon>Gammaproteobacteria</taxon>
        <taxon>Pseudomonadales</taxon>
        <taxon>Pseudomonadaceae</taxon>
        <taxon>Pseudomonas</taxon>
    </lineage>
</organism>
<reference evidence="4 5" key="1">
    <citation type="submission" date="2018-08" db="EMBL/GenBank/DDBJ databases">
        <title>Recombination of ecologically and evolutionarily significant loci maintains genetic cohesion in the Pseudomonas syringae species complex.</title>
        <authorList>
            <person name="Dillon M."/>
            <person name="Thakur S."/>
            <person name="Almeida R.N.D."/>
            <person name="Weir B.S."/>
            <person name="Guttman D.S."/>
        </authorList>
    </citation>
    <scope>NUCLEOTIDE SEQUENCE [LARGE SCALE GENOMIC DNA]</scope>
    <source>
        <strain evidence="4 5">ICMP 11288</strain>
    </source>
</reference>
<evidence type="ECO:0000313" key="4">
    <source>
        <dbReference type="EMBL" id="RMQ88649.1"/>
    </source>
</evidence>